<keyword evidence="4" id="KW-1133">Transmembrane helix</keyword>
<reference evidence="7" key="1">
    <citation type="journal article" date="2019" name="Int. J. Syst. Evol. Microbiol.">
        <title>The Global Catalogue of Microorganisms (GCM) 10K type strain sequencing project: providing services to taxonomists for standard genome sequencing and annotation.</title>
        <authorList>
            <consortium name="The Broad Institute Genomics Platform"/>
            <consortium name="The Broad Institute Genome Sequencing Center for Infectious Disease"/>
            <person name="Wu L."/>
            <person name="Ma J."/>
        </authorList>
    </citation>
    <scope>NUCLEOTIDE SEQUENCE [LARGE SCALE GENOMIC DNA]</scope>
    <source>
        <strain evidence="7">JCM 31890</strain>
    </source>
</reference>
<dbReference type="SUPFAM" id="SSF54909">
    <property type="entry name" value="Dimeric alpha+beta barrel"/>
    <property type="match status" value="1"/>
</dbReference>
<dbReference type="InterPro" id="IPR036388">
    <property type="entry name" value="WH-like_DNA-bd_sf"/>
</dbReference>
<accession>A0ABP8L1H8</accession>
<dbReference type="PANTHER" id="PTHR30154:SF34">
    <property type="entry name" value="TRANSCRIPTIONAL REGULATOR AZLB"/>
    <property type="match status" value="1"/>
</dbReference>
<gene>
    <name evidence="6" type="ORF">GCM10023090_06700</name>
</gene>
<dbReference type="Pfam" id="PF13412">
    <property type="entry name" value="HTH_24"/>
    <property type="match status" value="1"/>
</dbReference>
<keyword evidence="3" id="KW-0804">Transcription</keyword>
<proteinExistence type="predicted"/>
<organism evidence="6 7">
    <name type="scientific">Acidovorax lacteus</name>
    <dbReference type="NCBI Taxonomy" id="1924988"/>
    <lineage>
        <taxon>Bacteria</taxon>
        <taxon>Pseudomonadati</taxon>
        <taxon>Pseudomonadota</taxon>
        <taxon>Betaproteobacteria</taxon>
        <taxon>Burkholderiales</taxon>
        <taxon>Comamonadaceae</taxon>
        <taxon>Acidovorax</taxon>
    </lineage>
</organism>
<sequence length="168" mass="18276">MSSPQNIKLDAIDLRILAELQVDGALSNVELARRVHLSPSPCLARVKALEAAGVISRYVALASAAALGLGLNVFINISLRTQSKEALADFERRIAEHDEVMECYLMTGDSDYLIRVAVADMAALERFILEQLSPIPGVEKIRSSFALKQVRYKTALPLPQPGAARHPG</sequence>
<comment type="caution">
    <text evidence="6">The sequence shown here is derived from an EMBL/GenBank/DDBJ whole genome shotgun (WGS) entry which is preliminary data.</text>
</comment>
<dbReference type="EMBL" id="BAABEX010000005">
    <property type="protein sequence ID" value="GAA4419848.1"/>
    <property type="molecule type" value="Genomic_DNA"/>
</dbReference>
<dbReference type="InterPro" id="IPR000485">
    <property type="entry name" value="AsnC-type_HTH_dom"/>
</dbReference>
<evidence type="ECO:0000256" key="2">
    <source>
        <dbReference type="ARBA" id="ARBA00023125"/>
    </source>
</evidence>
<dbReference type="Gene3D" id="3.30.70.920">
    <property type="match status" value="1"/>
</dbReference>
<dbReference type="SUPFAM" id="SSF46785">
    <property type="entry name" value="Winged helix' DNA-binding domain"/>
    <property type="match status" value="1"/>
</dbReference>
<dbReference type="InterPro" id="IPR019888">
    <property type="entry name" value="Tscrpt_reg_AsnC-like"/>
</dbReference>
<dbReference type="CDD" id="cd00090">
    <property type="entry name" value="HTH_ARSR"/>
    <property type="match status" value="1"/>
</dbReference>
<evidence type="ECO:0000259" key="5">
    <source>
        <dbReference type="PROSITE" id="PS50956"/>
    </source>
</evidence>
<evidence type="ECO:0000256" key="3">
    <source>
        <dbReference type="ARBA" id="ARBA00023163"/>
    </source>
</evidence>
<dbReference type="InterPro" id="IPR011991">
    <property type="entry name" value="ArsR-like_HTH"/>
</dbReference>
<dbReference type="Proteomes" id="UP001501788">
    <property type="component" value="Unassembled WGS sequence"/>
</dbReference>
<dbReference type="InterPro" id="IPR019887">
    <property type="entry name" value="Tscrpt_reg_AsnC/Lrp_C"/>
</dbReference>
<dbReference type="PRINTS" id="PR00033">
    <property type="entry name" value="HTHASNC"/>
</dbReference>
<evidence type="ECO:0000256" key="1">
    <source>
        <dbReference type="ARBA" id="ARBA00023015"/>
    </source>
</evidence>
<evidence type="ECO:0000313" key="6">
    <source>
        <dbReference type="EMBL" id="GAA4419848.1"/>
    </source>
</evidence>
<keyword evidence="2" id="KW-0238">DNA-binding</keyword>
<name>A0ABP8L1H8_9BURK</name>
<evidence type="ECO:0000313" key="7">
    <source>
        <dbReference type="Proteomes" id="UP001501788"/>
    </source>
</evidence>
<dbReference type="InterPro" id="IPR011008">
    <property type="entry name" value="Dimeric_a/b-barrel"/>
</dbReference>
<dbReference type="PANTHER" id="PTHR30154">
    <property type="entry name" value="LEUCINE-RESPONSIVE REGULATORY PROTEIN"/>
    <property type="match status" value="1"/>
</dbReference>
<evidence type="ECO:0000256" key="4">
    <source>
        <dbReference type="SAM" id="Phobius"/>
    </source>
</evidence>
<feature type="transmembrane region" description="Helical" evidence="4">
    <location>
        <begin position="55"/>
        <end position="75"/>
    </location>
</feature>
<dbReference type="InterPro" id="IPR036390">
    <property type="entry name" value="WH_DNA-bd_sf"/>
</dbReference>
<keyword evidence="1" id="KW-0805">Transcription regulation</keyword>
<keyword evidence="4" id="KW-0472">Membrane</keyword>
<protein>
    <submittedName>
        <fullName evidence="6">Lrp/AsnC family transcriptional regulator</fullName>
    </submittedName>
</protein>
<dbReference type="Pfam" id="PF01037">
    <property type="entry name" value="AsnC_trans_reg"/>
    <property type="match status" value="1"/>
</dbReference>
<keyword evidence="7" id="KW-1185">Reference proteome</keyword>
<keyword evidence="4" id="KW-0812">Transmembrane</keyword>
<dbReference type="PROSITE" id="PS50956">
    <property type="entry name" value="HTH_ASNC_2"/>
    <property type="match status" value="1"/>
</dbReference>
<dbReference type="SMART" id="SM00344">
    <property type="entry name" value="HTH_ASNC"/>
    <property type="match status" value="1"/>
</dbReference>
<dbReference type="Gene3D" id="1.10.10.10">
    <property type="entry name" value="Winged helix-like DNA-binding domain superfamily/Winged helix DNA-binding domain"/>
    <property type="match status" value="1"/>
</dbReference>
<feature type="domain" description="HTH asnC-type" evidence="5">
    <location>
        <begin position="9"/>
        <end position="70"/>
    </location>
</feature>